<evidence type="ECO:0000259" key="6">
    <source>
        <dbReference type="Pfam" id="PF01385"/>
    </source>
</evidence>
<dbReference type="InterPro" id="IPR051399">
    <property type="entry name" value="RNA-guided_DNA_endo/Transpos"/>
</dbReference>
<accession>A0ABD4SZT0</accession>
<feature type="domain" description="Cas12f1-like TNB" evidence="7">
    <location>
        <begin position="150"/>
        <end position="217"/>
    </location>
</feature>
<comment type="similarity">
    <text evidence="2">In the N-terminal section; belongs to the transposase 2 family.</text>
</comment>
<keyword evidence="9" id="KW-1185">Reference proteome</keyword>
<feature type="non-terminal residue" evidence="8">
    <location>
        <position position="1"/>
    </location>
</feature>
<dbReference type="AlphaFoldDB" id="A0ABD4SZT0"/>
<evidence type="ECO:0000313" key="8">
    <source>
        <dbReference type="EMBL" id="MCM1981977.1"/>
    </source>
</evidence>
<evidence type="ECO:0000256" key="5">
    <source>
        <dbReference type="ARBA" id="ARBA00023172"/>
    </source>
</evidence>
<dbReference type="InterPro" id="IPR010095">
    <property type="entry name" value="Cas12f1-like_TNB"/>
</dbReference>
<name>A0ABD4SZT0_9CYAN</name>
<dbReference type="Pfam" id="PF01385">
    <property type="entry name" value="OrfB_IS605"/>
    <property type="match status" value="1"/>
</dbReference>
<evidence type="ECO:0000256" key="2">
    <source>
        <dbReference type="ARBA" id="ARBA00011044"/>
    </source>
</evidence>
<evidence type="ECO:0000259" key="7">
    <source>
        <dbReference type="Pfam" id="PF07282"/>
    </source>
</evidence>
<dbReference type="Proteomes" id="UP000031561">
    <property type="component" value="Unassembled WGS sequence"/>
</dbReference>
<evidence type="ECO:0000256" key="1">
    <source>
        <dbReference type="ARBA" id="ARBA00008761"/>
    </source>
</evidence>
<keyword evidence="3" id="KW-0815">Transposition</keyword>
<feature type="domain" description="Probable transposase IS891/IS1136/IS1341" evidence="6">
    <location>
        <begin position="23"/>
        <end position="139"/>
    </location>
</feature>
<evidence type="ECO:0000256" key="4">
    <source>
        <dbReference type="ARBA" id="ARBA00023125"/>
    </source>
</evidence>
<comment type="caution">
    <text evidence="8">The sequence shown here is derived from an EMBL/GenBank/DDBJ whole genome shotgun (WGS) entry which is preliminary data.</text>
</comment>
<proteinExistence type="inferred from homology"/>
<organism evidence="8 9">
    <name type="scientific">Lyngbya confervoides BDU141951</name>
    <dbReference type="NCBI Taxonomy" id="1574623"/>
    <lineage>
        <taxon>Bacteria</taxon>
        <taxon>Bacillati</taxon>
        <taxon>Cyanobacteriota</taxon>
        <taxon>Cyanophyceae</taxon>
        <taxon>Oscillatoriophycideae</taxon>
        <taxon>Oscillatoriales</taxon>
        <taxon>Microcoleaceae</taxon>
        <taxon>Lyngbya</taxon>
    </lineage>
</organism>
<dbReference type="NCBIfam" id="NF040570">
    <property type="entry name" value="guided_TnpB"/>
    <property type="match status" value="1"/>
</dbReference>
<dbReference type="NCBIfam" id="TIGR01766">
    <property type="entry name" value="IS200/IS605 family accessory protein TnpB-like domain"/>
    <property type="match status" value="1"/>
</dbReference>
<dbReference type="InterPro" id="IPR001959">
    <property type="entry name" value="Transposase"/>
</dbReference>
<dbReference type="GO" id="GO:0003677">
    <property type="term" value="F:DNA binding"/>
    <property type="evidence" value="ECO:0007669"/>
    <property type="project" value="UniProtKB-KW"/>
</dbReference>
<dbReference type="RefSeq" id="WP_166280302.1">
    <property type="nucleotide sequence ID" value="NZ_JTHE03000024.1"/>
</dbReference>
<dbReference type="EMBL" id="JTHE03000024">
    <property type="protein sequence ID" value="MCM1981977.1"/>
    <property type="molecule type" value="Genomic_DNA"/>
</dbReference>
<dbReference type="PANTHER" id="PTHR30405:SF25">
    <property type="entry name" value="RNA-GUIDED DNA ENDONUCLEASE INSQ-RELATED"/>
    <property type="match status" value="1"/>
</dbReference>
<evidence type="ECO:0000256" key="3">
    <source>
        <dbReference type="ARBA" id="ARBA00022578"/>
    </source>
</evidence>
<keyword evidence="4" id="KW-0238">DNA-binding</keyword>
<dbReference type="Pfam" id="PF07282">
    <property type="entry name" value="Cas12f1-like_TNB"/>
    <property type="match status" value="1"/>
</dbReference>
<dbReference type="PANTHER" id="PTHR30405">
    <property type="entry name" value="TRANSPOSASE"/>
    <property type="match status" value="1"/>
</dbReference>
<comment type="similarity">
    <text evidence="1">In the C-terminal section; belongs to the transposase 35 family.</text>
</comment>
<dbReference type="GO" id="GO:0032196">
    <property type="term" value="P:transposition"/>
    <property type="evidence" value="ECO:0007669"/>
    <property type="project" value="UniProtKB-KW"/>
</dbReference>
<keyword evidence="5" id="KW-0233">DNA recombination</keyword>
<gene>
    <name evidence="8" type="ORF">QQ91_0003900</name>
</gene>
<evidence type="ECO:0000313" key="9">
    <source>
        <dbReference type="Proteomes" id="UP000031561"/>
    </source>
</evidence>
<reference evidence="8 9" key="1">
    <citation type="journal article" date="2015" name="Genome Announc.">
        <title>Draft Genome Sequence of Filamentous Marine Cyanobacterium Lyngbya confervoides Strain BDU141951.</title>
        <authorList>
            <person name="Chandrababunaidu M.M."/>
            <person name="Sen D."/>
            <person name="Tripathy S."/>
        </authorList>
    </citation>
    <scope>NUCLEOTIDE SEQUENCE [LARGE SCALE GENOMIC DNA]</scope>
    <source>
        <strain evidence="8 9">BDU141951</strain>
    </source>
</reference>
<protein>
    <submittedName>
        <fullName evidence="8">Transposase</fullName>
    </submittedName>
</protein>
<dbReference type="GO" id="GO:0006310">
    <property type="term" value="P:DNA recombination"/>
    <property type="evidence" value="ECO:0007669"/>
    <property type="project" value="UniProtKB-KW"/>
</dbReference>
<sequence length="238" mass="26835">IPKHCIPSTVTVRLDAAGRWFVSILVDEPEIKPLKPCNSKIGIDLGITSMATLSTGEKVANPRHINKLYQRLRKAQKALSRKLKGSKNRAKARLKVARIQARVQDSRQDFLHKLTTQLIRDNQVIVVEDLAVQNMVKNRKLARAISDYSWGELVRQLEYKAGWYGRKLIKIDRWFPSSQRCSHCGHMVDQLPLSVREWKCSECGTHHERDINAAQNILAAGLAVEASGASVRLDGPSR</sequence>